<dbReference type="AlphaFoldDB" id="T1KXJ7"/>
<comment type="similarity">
    <text evidence="2">Belongs to the PKI family.</text>
</comment>
<keyword evidence="3" id="KW-0649">Protein kinase inhibitor</keyword>
<evidence type="ECO:0000256" key="3">
    <source>
        <dbReference type="ARBA" id="ARBA00023013"/>
    </source>
</evidence>
<accession>T1KXJ7</accession>
<evidence type="ECO:0000256" key="1">
    <source>
        <dbReference type="ARBA" id="ARBA00002844"/>
    </source>
</evidence>
<feature type="compositionally biased region" description="Polar residues" evidence="4">
    <location>
        <begin position="8"/>
        <end position="29"/>
    </location>
</feature>
<proteinExistence type="inferred from homology"/>
<dbReference type="Proteomes" id="UP000015104">
    <property type="component" value="Unassembled WGS sequence"/>
</dbReference>
<evidence type="ECO:0000256" key="4">
    <source>
        <dbReference type="SAM" id="MobiDB-lite"/>
    </source>
</evidence>
<dbReference type="GO" id="GO:0004862">
    <property type="term" value="F:cAMP-dependent protein kinase inhibitor activity"/>
    <property type="evidence" value="ECO:0007669"/>
    <property type="project" value="InterPro"/>
</dbReference>
<organism evidence="5 6">
    <name type="scientific">Tetranychus urticae</name>
    <name type="common">Two-spotted spider mite</name>
    <dbReference type="NCBI Taxonomy" id="32264"/>
    <lineage>
        <taxon>Eukaryota</taxon>
        <taxon>Metazoa</taxon>
        <taxon>Ecdysozoa</taxon>
        <taxon>Arthropoda</taxon>
        <taxon>Chelicerata</taxon>
        <taxon>Arachnida</taxon>
        <taxon>Acari</taxon>
        <taxon>Acariformes</taxon>
        <taxon>Trombidiformes</taxon>
        <taxon>Prostigmata</taxon>
        <taxon>Eleutherengona</taxon>
        <taxon>Raphignathae</taxon>
        <taxon>Tetranychoidea</taxon>
        <taxon>Tetranychidae</taxon>
        <taxon>Tetranychus</taxon>
    </lineage>
</organism>
<dbReference type="PANTHER" id="PTHR15416">
    <property type="entry name" value="CAMP-DEPENDENT PROTEIN KINASE INHIBITOR/PKI"/>
    <property type="match status" value="1"/>
</dbReference>
<dbReference type="HOGENOM" id="CLU_2625171_0_0_1"/>
<evidence type="ECO:0000313" key="5">
    <source>
        <dbReference type="EnsemblMetazoa" id="tetur26g00410.1"/>
    </source>
</evidence>
<reference evidence="6" key="1">
    <citation type="submission" date="2011-08" db="EMBL/GenBank/DDBJ databases">
        <authorList>
            <person name="Rombauts S."/>
        </authorList>
    </citation>
    <scope>NUCLEOTIDE SEQUENCE</scope>
    <source>
        <strain evidence="6">London</strain>
    </source>
</reference>
<feature type="region of interest" description="Disordered" evidence="4">
    <location>
        <begin position="1"/>
        <end position="47"/>
    </location>
</feature>
<reference evidence="5" key="2">
    <citation type="submission" date="2015-06" db="UniProtKB">
        <authorList>
            <consortium name="EnsemblMetazoa"/>
        </authorList>
    </citation>
    <scope>IDENTIFICATION</scope>
</reference>
<protein>
    <submittedName>
        <fullName evidence="5">Uncharacterized protein</fullName>
    </submittedName>
</protein>
<dbReference type="InterPro" id="IPR004171">
    <property type="entry name" value="cAMP_dep_PKI"/>
</dbReference>
<evidence type="ECO:0000313" key="6">
    <source>
        <dbReference type="Proteomes" id="UP000015104"/>
    </source>
</evidence>
<comment type="function">
    <text evidence="1">Extremely potent competitive inhibitor of cAMP-dependent protein kinase activity, this protein interacts with the catalytic subunit of the enzyme after the cAMP-induced dissociation of its regulatory chains.</text>
</comment>
<dbReference type="EnsemblMetazoa" id="tetur26g00410.1">
    <property type="protein sequence ID" value="tetur26g00410.1"/>
    <property type="gene ID" value="tetur26g00410"/>
</dbReference>
<dbReference type="Pfam" id="PF02827">
    <property type="entry name" value="PKI"/>
    <property type="match status" value="1"/>
</dbReference>
<name>T1KXJ7_TETUR</name>
<evidence type="ECO:0000256" key="2">
    <source>
        <dbReference type="ARBA" id="ARBA00006393"/>
    </source>
</evidence>
<keyword evidence="6" id="KW-1185">Reference proteome</keyword>
<dbReference type="EMBL" id="CAEY01000695">
    <property type="status" value="NOT_ANNOTATED_CDS"/>
    <property type="molecule type" value="Genomic_DNA"/>
</dbReference>
<sequence>MQIETEPCHQQTKSSVMMDNAVPSSSNGEQILPDFGGFLDTGRTGRRNAIPDIHVDSSANVSTADLPLDFEKLTCSNS</sequence>